<dbReference type="GO" id="GO:0005739">
    <property type="term" value="C:mitochondrion"/>
    <property type="evidence" value="ECO:0007669"/>
    <property type="project" value="TreeGrafter"/>
</dbReference>
<reference evidence="8" key="1">
    <citation type="submission" date="2015-02" db="EMBL/GenBank/DDBJ databases">
        <authorList>
            <person name="Gon?alves P."/>
        </authorList>
    </citation>
    <scope>NUCLEOTIDE SEQUENCE [LARGE SCALE GENOMIC DNA]</scope>
</reference>
<evidence type="ECO:0000256" key="4">
    <source>
        <dbReference type="ARBA" id="ARBA00022946"/>
    </source>
</evidence>
<dbReference type="SUPFAM" id="SSF54637">
    <property type="entry name" value="Thioesterase/thiol ester dehydrase-isomerase"/>
    <property type="match status" value="2"/>
</dbReference>
<keyword evidence="3" id="KW-0378">Hydrolase</keyword>
<sequence length="603" mass="67148">MSAICRRTPTLIRQQRAAPVQQPIKRSFSPCTCVRSPNRSASSQSSSSSNLSSSSHATDPFAFLSRHLSSSPKNREAAAPVSLLMDHELPGAAKENEAVTRIERLMRLGDKLAQTAAAPNVPLRLRGIGLYQHDHAAPTMPQDAEVEGLQPLPKTRRMGDSYVQMELRFSEDESLREQYVGGLSKVRTGRLMEGAFRFDSASQSAFLADSPVSVIDFDSLAVPPSISGTWPAKCAFAKRVTAAVDRMDVLRPLLNPDGSVPDLRLSGHVSYATESSLEVFVRLSTIPSSASEDPSTILLGRFAMACRSFSGGKHPIAKLVVEGPEEEEMWKMGKGMREGKKKRSMRSLEKNPPSAEEAALLHELFLQRAPLYGKLQCLLLSPKVSPIDSFHRNADRKIPTPPDVVFMNDTRINSAQLMHPQERNVHNKVFGGYLMRLAYETAYSTACLFSRSAVTFVALDELQFAQPVEIGSLLLLDSKVTFSPMKGEHKSFHVSVEVDETRMKKKAPDEGGSRRNSRDLRPLLGREEDHQVRFCTCSEYCVSCPDLTTVHLLFRSTFHFTFSSDKPLERHVIPRSYRQAMQWLDAQRRRAVGIEVRKVYNSS</sequence>
<protein>
    <submittedName>
        <fullName evidence="7">SPOSA6832_00658-mRNA-1:cds</fullName>
    </submittedName>
</protein>
<evidence type="ECO:0000259" key="6">
    <source>
        <dbReference type="PROSITE" id="PS51770"/>
    </source>
</evidence>
<keyword evidence="2" id="KW-0677">Repeat</keyword>
<feature type="region of interest" description="Disordered" evidence="5">
    <location>
        <begin position="330"/>
        <end position="351"/>
    </location>
</feature>
<feature type="region of interest" description="Disordered" evidence="5">
    <location>
        <begin position="503"/>
        <end position="522"/>
    </location>
</feature>
<dbReference type="PANTHER" id="PTHR12655">
    <property type="entry name" value="ACYL-COA THIOESTERASE"/>
    <property type="match status" value="1"/>
</dbReference>
<dbReference type="InterPro" id="IPR029069">
    <property type="entry name" value="HotDog_dom_sf"/>
</dbReference>
<dbReference type="CDD" id="cd03442">
    <property type="entry name" value="BFIT_BACH"/>
    <property type="match status" value="1"/>
</dbReference>
<evidence type="ECO:0000256" key="3">
    <source>
        <dbReference type="ARBA" id="ARBA00022801"/>
    </source>
</evidence>
<feature type="domain" description="HotDog ACOT-type" evidence="6">
    <location>
        <begin position="408"/>
        <end position="568"/>
    </location>
</feature>
<organism evidence="7 8">
    <name type="scientific">Sporidiobolus salmonicolor</name>
    <name type="common">Yeast-like fungus</name>
    <name type="synonym">Sporobolomyces salmonicolor</name>
    <dbReference type="NCBI Taxonomy" id="5005"/>
    <lineage>
        <taxon>Eukaryota</taxon>
        <taxon>Fungi</taxon>
        <taxon>Dikarya</taxon>
        <taxon>Basidiomycota</taxon>
        <taxon>Pucciniomycotina</taxon>
        <taxon>Microbotryomycetes</taxon>
        <taxon>Sporidiobolales</taxon>
        <taxon>Sporidiobolaceae</taxon>
        <taxon>Sporobolomyces</taxon>
    </lineage>
</organism>
<feature type="non-terminal residue" evidence="7">
    <location>
        <position position="1"/>
    </location>
</feature>
<name>A0A0D6EGY3_SPOSA</name>
<comment type="similarity">
    <text evidence="1">Belongs to the acyl coenzyme A hydrolase family.</text>
</comment>
<dbReference type="GO" id="GO:0006637">
    <property type="term" value="P:acyl-CoA metabolic process"/>
    <property type="evidence" value="ECO:0007669"/>
    <property type="project" value="TreeGrafter"/>
</dbReference>
<dbReference type="EMBL" id="CENE01000002">
    <property type="protein sequence ID" value="CEQ39161.1"/>
    <property type="molecule type" value="Genomic_DNA"/>
</dbReference>
<dbReference type="PROSITE" id="PS51770">
    <property type="entry name" value="HOTDOG_ACOT"/>
    <property type="match status" value="1"/>
</dbReference>
<evidence type="ECO:0000256" key="2">
    <source>
        <dbReference type="ARBA" id="ARBA00022737"/>
    </source>
</evidence>
<evidence type="ECO:0000313" key="7">
    <source>
        <dbReference type="EMBL" id="CEQ39161.1"/>
    </source>
</evidence>
<dbReference type="OrthoDB" id="331699at2759"/>
<gene>
    <name evidence="7" type="primary">SPOSA6832_00658</name>
</gene>
<dbReference type="Proteomes" id="UP000243876">
    <property type="component" value="Unassembled WGS sequence"/>
</dbReference>
<dbReference type="Gene3D" id="3.10.129.10">
    <property type="entry name" value="Hotdog Thioesterase"/>
    <property type="match status" value="2"/>
</dbReference>
<evidence type="ECO:0000256" key="5">
    <source>
        <dbReference type="SAM" id="MobiDB-lite"/>
    </source>
</evidence>
<keyword evidence="8" id="KW-1185">Reference proteome</keyword>
<feature type="region of interest" description="Disordered" evidence="5">
    <location>
        <begin position="1"/>
        <end position="56"/>
    </location>
</feature>
<evidence type="ECO:0000256" key="1">
    <source>
        <dbReference type="ARBA" id="ARBA00010458"/>
    </source>
</evidence>
<proteinExistence type="inferred from homology"/>
<accession>A0A0D6EGY3</accession>
<keyword evidence="4" id="KW-0809">Transit peptide</keyword>
<evidence type="ECO:0000313" key="8">
    <source>
        <dbReference type="Proteomes" id="UP000243876"/>
    </source>
</evidence>
<dbReference type="GO" id="GO:0047617">
    <property type="term" value="F:fatty acyl-CoA hydrolase activity"/>
    <property type="evidence" value="ECO:0007669"/>
    <property type="project" value="TreeGrafter"/>
</dbReference>
<dbReference type="AlphaFoldDB" id="A0A0D6EGY3"/>
<feature type="compositionally biased region" description="Low complexity" evidence="5">
    <location>
        <begin position="40"/>
        <end position="55"/>
    </location>
</feature>
<dbReference type="PANTHER" id="PTHR12655:SF0">
    <property type="entry name" value="ACYL-COENZYME A THIOESTERASE 9, MITOCHONDRIAL"/>
    <property type="match status" value="1"/>
</dbReference>
<dbReference type="InterPro" id="IPR033120">
    <property type="entry name" value="HOTDOG_ACOT"/>
</dbReference>